<organism evidence="1 2">
    <name type="scientific">Bosea eneae</name>
    <dbReference type="NCBI Taxonomy" id="151454"/>
    <lineage>
        <taxon>Bacteria</taxon>
        <taxon>Pseudomonadati</taxon>
        <taxon>Pseudomonadota</taxon>
        <taxon>Alphaproteobacteria</taxon>
        <taxon>Hyphomicrobiales</taxon>
        <taxon>Boseaceae</taxon>
        <taxon>Bosea</taxon>
    </lineage>
</organism>
<proteinExistence type="predicted"/>
<dbReference type="RefSeq" id="WP_377801675.1">
    <property type="nucleotide sequence ID" value="NZ_JBHSLW010000081.1"/>
</dbReference>
<sequence length="193" mass="21015">MAELDPISAAFPAIEGRLRLFFEAKVWDFHTVADPMSIEEFKAITRRTPLLALGWRQFNSTKSVGRRFQGDLGLRLTIAVKHPLDANKRFLGDSRGPGLFPAITCAAALLNGFTVADLGTFSVTAIAQAYAEGFGDHNVAIATMDIGINVAIPDVTGDFAAAPAFLTMLNEFEPWPKDQGRDRDEPIDVRPAP</sequence>
<dbReference type="EMBL" id="JBHSLW010000081">
    <property type="protein sequence ID" value="MFC5423591.1"/>
    <property type="molecule type" value="Genomic_DNA"/>
</dbReference>
<protein>
    <submittedName>
        <fullName evidence="1">Uncharacterized protein</fullName>
    </submittedName>
</protein>
<gene>
    <name evidence="1" type="ORF">ACFPOB_29040</name>
</gene>
<reference evidence="2" key="1">
    <citation type="journal article" date="2019" name="Int. J. Syst. Evol. Microbiol.">
        <title>The Global Catalogue of Microorganisms (GCM) 10K type strain sequencing project: providing services to taxonomists for standard genome sequencing and annotation.</title>
        <authorList>
            <consortium name="The Broad Institute Genomics Platform"/>
            <consortium name="The Broad Institute Genome Sequencing Center for Infectious Disease"/>
            <person name="Wu L."/>
            <person name="Ma J."/>
        </authorList>
    </citation>
    <scope>NUCLEOTIDE SEQUENCE [LARGE SCALE GENOMIC DNA]</scope>
    <source>
        <strain evidence="2">NCAIM B.01391</strain>
    </source>
</reference>
<keyword evidence="2" id="KW-1185">Reference proteome</keyword>
<accession>A0ABW0J1F5</accession>
<evidence type="ECO:0000313" key="2">
    <source>
        <dbReference type="Proteomes" id="UP001596053"/>
    </source>
</evidence>
<name>A0ABW0J1F5_9HYPH</name>
<dbReference type="Proteomes" id="UP001596053">
    <property type="component" value="Unassembled WGS sequence"/>
</dbReference>
<evidence type="ECO:0000313" key="1">
    <source>
        <dbReference type="EMBL" id="MFC5423591.1"/>
    </source>
</evidence>
<comment type="caution">
    <text evidence="1">The sequence shown here is derived from an EMBL/GenBank/DDBJ whole genome shotgun (WGS) entry which is preliminary data.</text>
</comment>